<evidence type="ECO:0000259" key="2">
    <source>
        <dbReference type="PROSITE" id="PS50801"/>
    </source>
</evidence>
<dbReference type="PANTHER" id="PTHR35849:SF2">
    <property type="entry name" value="BLR2341 PROTEIN"/>
    <property type="match status" value="1"/>
</dbReference>
<name>A0A831RKV8_9GAMM</name>
<feature type="region of interest" description="Disordered" evidence="1">
    <location>
        <begin position="1"/>
        <end position="21"/>
    </location>
</feature>
<dbReference type="InterPro" id="IPR052746">
    <property type="entry name" value="MlaB_ABC_Transporter"/>
</dbReference>
<dbReference type="InterPro" id="IPR036513">
    <property type="entry name" value="STAS_dom_sf"/>
</dbReference>
<dbReference type="PROSITE" id="PS50801">
    <property type="entry name" value="STAS"/>
    <property type="match status" value="1"/>
</dbReference>
<evidence type="ECO:0000313" key="3">
    <source>
        <dbReference type="EMBL" id="HEB95356.1"/>
    </source>
</evidence>
<dbReference type="Pfam" id="PF13466">
    <property type="entry name" value="STAS_2"/>
    <property type="match status" value="1"/>
</dbReference>
<sequence>MTVPVQQAMDDAPAANAGQPADDASVLDLGSCLTIAEVGELGARMVHVFDRGAEVVLEGGEIEQIDGAGIQLLAALMKEAARRQQRVRWAAGSPVVEEAARQLGLAELLQLPREQ</sequence>
<dbReference type="Gene3D" id="3.30.750.24">
    <property type="entry name" value="STAS domain"/>
    <property type="match status" value="1"/>
</dbReference>
<dbReference type="InterPro" id="IPR002645">
    <property type="entry name" value="STAS_dom"/>
</dbReference>
<dbReference type="InterPro" id="IPR058548">
    <property type="entry name" value="MlaB-like_STAS"/>
</dbReference>
<accession>A0A831RKV8</accession>
<evidence type="ECO:0000256" key="1">
    <source>
        <dbReference type="SAM" id="MobiDB-lite"/>
    </source>
</evidence>
<dbReference type="EMBL" id="DRKP01000035">
    <property type="protein sequence ID" value="HEB95356.1"/>
    <property type="molecule type" value="Genomic_DNA"/>
</dbReference>
<reference evidence="3" key="1">
    <citation type="journal article" date="2020" name="mSystems">
        <title>Genome- and Community-Level Interaction Insights into Carbon Utilization and Element Cycling Functions of Hydrothermarchaeota in Hydrothermal Sediment.</title>
        <authorList>
            <person name="Zhou Z."/>
            <person name="Liu Y."/>
            <person name="Xu W."/>
            <person name="Pan J."/>
            <person name="Luo Z.H."/>
            <person name="Li M."/>
        </authorList>
    </citation>
    <scope>NUCLEOTIDE SEQUENCE [LARGE SCALE GENOMIC DNA]</scope>
    <source>
        <strain evidence="3">HyVt-443</strain>
    </source>
</reference>
<dbReference type="Proteomes" id="UP000886251">
    <property type="component" value="Unassembled WGS sequence"/>
</dbReference>
<organism evidence="3">
    <name type="scientific">Sedimenticola thiotaurini</name>
    <dbReference type="NCBI Taxonomy" id="1543721"/>
    <lineage>
        <taxon>Bacteria</taxon>
        <taxon>Pseudomonadati</taxon>
        <taxon>Pseudomonadota</taxon>
        <taxon>Gammaproteobacteria</taxon>
        <taxon>Chromatiales</taxon>
        <taxon>Sedimenticolaceae</taxon>
        <taxon>Sedimenticola</taxon>
    </lineage>
</organism>
<dbReference type="AlphaFoldDB" id="A0A831RKV8"/>
<protein>
    <submittedName>
        <fullName evidence="3">STAS domain-containing protein</fullName>
    </submittedName>
</protein>
<gene>
    <name evidence="3" type="ORF">ENI96_02855</name>
</gene>
<dbReference type="SUPFAM" id="SSF52091">
    <property type="entry name" value="SpoIIaa-like"/>
    <property type="match status" value="1"/>
</dbReference>
<comment type="caution">
    <text evidence="3">The sequence shown here is derived from an EMBL/GenBank/DDBJ whole genome shotgun (WGS) entry which is preliminary data.</text>
</comment>
<proteinExistence type="predicted"/>
<dbReference type="PANTHER" id="PTHR35849">
    <property type="entry name" value="BLR2341 PROTEIN"/>
    <property type="match status" value="1"/>
</dbReference>
<feature type="domain" description="STAS" evidence="2">
    <location>
        <begin position="22"/>
        <end position="115"/>
    </location>
</feature>